<comment type="caution">
    <text evidence="7">The sequence shown here is derived from an EMBL/GenBank/DDBJ whole genome shotgun (WGS) entry which is preliminary data.</text>
</comment>
<dbReference type="Proteomes" id="UP000196475">
    <property type="component" value="Unassembled WGS sequence"/>
</dbReference>
<comment type="similarity">
    <text evidence="1">Belongs to the LytR/CpsA/Psr (LCP) family.</text>
</comment>
<dbReference type="EMBL" id="LZRT01000142">
    <property type="protein sequence ID" value="OUM84157.1"/>
    <property type="molecule type" value="Genomic_DNA"/>
</dbReference>
<dbReference type="NCBIfam" id="TIGR00350">
    <property type="entry name" value="lytR_cpsA_psr"/>
    <property type="match status" value="1"/>
</dbReference>
<dbReference type="AlphaFoldDB" id="A0A1Y3PD97"/>
<feature type="domain" description="Cell envelope-related transcriptional attenuator" evidence="6">
    <location>
        <begin position="98"/>
        <end position="242"/>
    </location>
</feature>
<name>A0A1Y3PD97_9BACI</name>
<proteinExistence type="inferred from homology"/>
<dbReference type="PANTHER" id="PTHR33392:SF6">
    <property type="entry name" value="POLYISOPRENYL-TEICHOIC ACID--PEPTIDOGLYCAN TEICHOIC ACID TRANSFERASE TAGU"/>
    <property type="match status" value="1"/>
</dbReference>
<keyword evidence="2" id="KW-0812">Transmembrane</keyword>
<evidence type="ECO:0000313" key="7">
    <source>
        <dbReference type="EMBL" id="OUM84157.1"/>
    </source>
</evidence>
<evidence type="ECO:0000259" key="6">
    <source>
        <dbReference type="Pfam" id="PF03816"/>
    </source>
</evidence>
<evidence type="ECO:0000313" key="8">
    <source>
        <dbReference type="Proteomes" id="UP000196475"/>
    </source>
</evidence>
<dbReference type="PANTHER" id="PTHR33392">
    <property type="entry name" value="POLYISOPRENYL-TEICHOIC ACID--PEPTIDOGLYCAN TEICHOIC ACID TRANSFERASE TAGU"/>
    <property type="match status" value="1"/>
</dbReference>
<organism evidence="7 8">
    <name type="scientific">Bacillus thermozeamaize</name>
    <dbReference type="NCBI Taxonomy" id="230954"/>
    <lineage>
        <taxon>Bacteria</taxon>
        <taxon>Bacillati</taxon>
        <taxon>Bacillota</taxon>
        <taxon>Bacilli</taxon>
        <taxon>Bacillales</taxon>
        <taxon>Bacillaceae</taxon>
        <taxon>Bacillus</taxon>
    </lineage>
</organism>
<dbReference type="GO" id="GO:0071555">
    <property type="term" value="P:cell wall organization"/>
    <property type="evidence" value="ECO:0007669"/>
    <property type="project" value="UniProtKB-KW"/>
</dbReference>
<feature type="compositionally biased region" description="Basic residues" evidence="5">
    <location>
        <begin position="9"/>
        <end position="22"/>
    </location>
</feature>
<evidence type="ECO:0000256" key="4">
    <source>
        <dbReference type="ARBA" id="ARBA00022989"/>
    </source>
</evidence>
<feature type="region of interest" description="Disordered" evidence="5">
    <location>
        <begin position="330"/>
        <end position="370"/>
    </location>
</feature>
<evidence type="ECO:0000256" key="5">
    <source>
        <dbReference type="SAM" id="MobiDB-lite"/>
    </source>
</evidence>
<evidence type="ECO:0000256" key="2">
    <source>
        <dbReference type="ARBA" id="ARBA00022692"/>
    </source>
</evidence>
<reference evidence="8" key="1">
    <citation type="submission" date="2016-06" db="EMBL/GenBank/DDBJ databases">
        <authorList>
            <person name="Nascimento L."/>
            <person name="Pereira R.V."/>
            <person name="Martins L.F."/>
            <person name="Quaggio R.B."/>
            <person name="Silva A.M."/>
            <person name="Setubal J.C."/>
        </authorList>
    </citation>
    <scope>NUCLEOTIDE SEQUENCE [LARGE SCALE GENOMIC DNA]</scope>
</reference>
<evidence type="ECO:0000256" key="1">
    <source>
        <dbReference type="ARBA" id="ARBA00006068"/>
    </source>
</evidence>
<dbReference type="Gene3D" id="3.40.630.190">
    <property type="entry name" value="LCP protein"/>
    <property type="match status" value="1"/>
</dbReference>
<dbReference type="InterPro" id="IPR004474">
    <property type="entry name" value="LytR_CpsA_psr"/>
</dbReference>
<dbReference type="Pfam" id="PF03816">
    <property type="entry name" value="LytR_cpsA_psr"/>
    <property type="match status" value="1"/>
</dbReference>
<dbReference type="InterPro" id="IPR050922">
    <property type="entry name" value="LytR/CpsA/Psr_CW_biosynth"/>
</dbReference>
<gene>
    <name evidence="7" type="ORF">BAA01_04285</name>
</gene>
<feature type="region of interest" description="Disordered" evidence="5">
    <location>
        <begin position="1"/>
        <end position="22"/>
    </location>
</feature>
<protein>
    <recommendedName>
        <fullName evidence="6">Cell envelope-related transcriptional attenuator domain-containing protein</fullName>
    </recommendedName>
</protein>
<feature type="compositionally biased region" description="Basic and acidic residues" evidence="5">
    <location>
        <begin position="353"/>
        <end position="370"/>
    </location>
</feature>
<sequence length="384" mass="43648">MEPRSEKHSRGRMRSKGRKPKKRYRTLRRVVLLLSVLMVAFIGFAGFKVWNTLHKTYQPVEASSDQDLPIEPVKKKKDEPFTVLLMGTDSRGKGDRGRPDTIILAAANPKTQKVTLLSIPRDTYVEIAGRGKQDKINHAYNYGTGTMLKTVERFLDIPVDYYVIINFKGFEELIDELGGIEIDVEKRMVYHSSDARINLRPGLQVLNGEEALGYARFRHDAEGDLGRNRRQQQVIRALVDQAVSLRNLDNLFAMLDILGDNVQHNIPPKEIPHLMAQFRNLKGSDIDSLTMQGTSTRMGPQNLWYILVDKEERQRIHDELVARMDAEPDVQAGNDAAPPLTPAANQQLASSAEVRERAGGDDAQHEKERPDWLDKLNELWSMIF</sequence>
<accession>A0A1Y3PD97</accession>
<evidence type="ECO:0000256" key="3">
    <source>
        <dbReference type="ARBA" id="ARBA00022968"/>
    </source>
</evidence>
<keyword evidence="4" id="KW-1133">Transmembrane helix</keyword>
<keyword evidence="3" id="KW-0735">Signal-anchor</keyword>
<keyword evidence="4" id="KW-0472">Membrane</keyword>